<dbReference type="GO" id="GO:0008270">
    <property type="term" value="F:zinc ion binding"/>
    <property type="evidence" value="ECO:0007669"/>
    <property type="project" value="UniProtKB-UniRule"/>
</dbReference>
<dbReference type="SUPFAM" id="SSF49493">
    <property type="entry name" value="HSP40/DnaJ peptide-binding domain"/>
    <property type="match status" value="2"/>
</dbReference>
<evidence type="ECO:0000256" key="5">
    <source>
        <dbReference type="ARBA" id="ARBA00022771"/>
    </source>
</evidence>
<dbReference type="GO" id="GO:0042026">
    <property type="term" value="P:protein refolding"/>
    <property type="evidence" value="ECO:0007669"/>
    <property type="project" value="TreeGrafter"/>
</dbReference>
<dbReference type="CDD" id="cd10719">
    <property type="entry name" value="DnaJ_zf"/>
    <property type="match status" value="1"/>
</dbReference>
<dbReference type="SUPFAM" id="SSF46565">
    <property type="entry name" value="Chaperone J-domain"/>
    <property type="match status" value="1"/>
</dbReference>
<dbReference type="KEGG" id="fsi:Flexsi_2342"/>
<feature type="repeat" description="CXXCXGXG motif" evidence="12">
    <location>
        <begin position="202"/>
        <end position="209"/>
    </location>
</feature>
<dbReference type="eggNOG" id="COG0484">
    <property type="taxonomic scope" value="Bacteria"/>
</dbReference>
<evidence type="ECO:0000256" key="13">
    <source>
        <dbReference type="PROSITE-ProRule" id="PRU00546"/>
    </source>
</evidence>
<dbReference type="EMBL" id="CP002858">
    <property type="protein sequence ID" value="AEI15954.1"/>
    <property type="molecule type" value="Genomic_DNA"/>
</dbReference>
<dbReference type="Gene3D" id="2.60.260.20">
    <property type="entry name" value="Urease metallochaperone UreE, N-terminal domain"/>
    <property type="match status" value="2"/>
</dbReference>
<evidence type="ECO:0000313" key="17">
    <source>
        <dbReference type="Proteomes" id="UP000006621"/>
    </source>
</evidence>
<accession>F8E6R4</accession>
<feature type="domain" description="J" evidence="14">
    <location>
        <begin position="4"/>
        <end position="69"/>
    </location>
</feature>
<comment type="cofactor">
    <cofactor evidence="12">
        <name>Zn(2+)</name>
        <dbReference type="ChEBI" id="CHEBI:29105"/>
    </cofactor>
    <text evidence="12">Binds 2 Zn(2+) ions per monomer.</text>
</comment>
<evidence type="ECO:0000313" key="16">
    <source>
        <dbReference type="EMBL" id="AEI15954.1"/>
    </source>
</evidence>
<feature type="binding site" evidence="12">
    <location>
        <position position="191"/>
    </location>
    <ligand>
        <name>Zn(2+)</name>
        <dbReference type="ChEBI" id="CHEBI:29105"/>
        <label>2</label>
    </ligand>
</feature>
<dbReference type="Pfam" id="PF00226">
    <property type="entry name" value="DnaJ"/>
    <property type="match status" value="1"/>
</dbReference>
<dbReference type="PRINTS" id="PR00625">
    <property type="entry name" value="JDOMAIN"/>
</dbReference>
<evidence type="ECO:0000256" key="7">
    <source>
        <dbReference type="ARBA" id="ARBA00023016"/>
    </source>
</evidence>
<evidence type="ECO:0000256" key="12">
    <source>
        <dbReference type="HAMAP-Rule" id="MF_01152"/>
    </source>
</evidence>
<dbReference type="GO" id="GO:0009408">
    <property type="term" value="P:response to heat"/>
    <property type="evidence" value="ECO:0007669"/>
    <property type="project" value="InterPro"/>
</dbReference>
<evidence type="ECO:0000259" key="14">
    <source>
        <dbReference type="PROSITE" id="PS50076"/>
    </source>
</evidence>
<dbReference type="Gene3D" id="2.10.230.10">
    <property type="entry name" value="Heat shock protein DnaJ, cysteine-rich domain"/>
    <property type="match status" value="1"/>
</dbReference>
<dbReference type="InterPro" id="IPR008971">
    <property type="entry name" value="HSP40/DnaJ_pept-bd"/>
</dbReference>
<organism evidence="16 17">
    <name type="scientific">Flexistipes sinusarabici (strain ATCC 49648 / DSM 4947 / MAS 10)</name>
    <dbReference type="NCBI Taxonomy" id="717231"/>
    <lineage>
        <taxon>Bacteria</taxon>
        <taxon>Pseudomonadati</taxon>
        <taxon>Deferribacterota</taxon>
        <taxon>Deferribacteres</taxon>
        <taxon>Deferribacterales</taxon>
        <taxon>Flexistipitaceae</taxon>
        <taxon>Flexistipes</taxon>
    </lineage>
</organism>
<comment type="similarity">
    <text evidence="10 12">Belongs to the DnaJ family.</text>
</comment>
<keyword evidence="4 12" id="KW-0677">Repeat</keyword>
<feature type="binding site" evidence="12">
    <location>
        <position position="202"/>
    </location>
    <ligand>
        <name>Zn(2+)</name>
        <dbReference type="ChEBI" id="CHEBI:29105"/>
        <label>1</label>
    </ligand>
</feature>
<dbReference type="GO" id="GO:0031072">
    <property type="term" value="F:heat shock protein binding"/>
    <property type="evidence" value="ECO:0007669"/>
    <property type="project" value="InterPro"/>
</dbReference>
<comment type="function">
    <text evidence="9 12">Participates actively in the response to hyperosmotic and heat shock by preventing the aggregation of stress-denatured proteins and by disaggregating proteins, also in an autonomous, DnaK-independent fashion. Unfolded proteins bind initially to DnaJ; upon interaction with the DnaJ-bound protein, DnaK hydrolyzes its bound ATP, resulting in the formation of a stable complex. GrpE releases ADP from DnaK; ATP binding to DnaK triggers the release of the substrate protein, thus completing the reaction cycle. Several rounds of ATP-dependent interactions between DnaJ, DnaK and GrpE are required for fully efficient folding. Also involved, together with DnaK and GrpE, in the DNA replication of plasmids through activation of initiation proteins.</text>
</comment>
<dbReference type="SUPFAM" id="SSF57938">
    <property type="entry name" value="DnaJ/Hsp40 cysteine-rich domain"/>
    <property type="match status" value="1"/>
</dbReference>
<feature type="zinc finger region" description="CR-type" evidence="13">
    <location>
        <begin position="137"/>
        <end position="214"/>
    </location>
</feature>
<dbReference type="FunFam" id="2.60.260.20:FF:000005">
    <property type="entry name" value="Chaperone protein dnaJ 1, mitochondrial"/>
    <property type="match status" value="1"/>
</dbReference>
<keyword evidence="1 12" id="KW-0963">Cytoplasm</keyword>
<feature type="binding site" evidence="12">
    <location>
        <position position="169"/>
    </location>
    <ligand>
        <name>Zn(2+)</name>
        <dbReference type="ChEBI" id="CHEBI:29105"/>
        <label>2</label>
    </ligand>
</feature>
<dbReference type="CDD" id="cd06257">
    <property type="entry name" value="DnaJ"/>
    <property type="match status" value="1"/>
</dbReference>
<evidence type="ECO:0000259" key="15">
    <source>
        <dbReference type="PROSITE" id="PS51188"/>
    </source>
</evidence>
<keyword evidence="6 12" id="KW-0862">Zinc</keyword>
<feature type="repeat" description="CXXCXGXG motif" evidence="12">
    <location>
        <begin position="188"/>
        <end position="195"/>
    </location>
</feature>
<keyword evidence="8 12" id="KW-0143">Chaperone</keyword>
<dbReference type="HAMAP" id="MF_01152">
    <property type="entry name" value="DnaJ"/>
    <property type="match status" value="1"/>
</dbReference>
<dbReference type="InterPro" id="IPR036869">
    <property type="entry name" value="J_dom_sf"/>
</dbReference>
<sequence>MTKDYYEILDIHRNASDAEIKKAYRKLALKYHPDRNPDDKEAEEKFREVSEAYQVLSDPQKRAQYDQYGRVFDEGFAGGGGGFNNDDFASTIFEEFFGDAFGDFFGGGAGRRAQKRPRRGSNIEMKVDVEFKEAAFGVKKTVDIPKVVKCHRCNGKGAEPGGVTTCSRCNGTGQFVRRQGLFQISTPCPECNGTGQFIKEKCKECHGEGSLRKNKKLEVKIPAGIESGMTLRVSGEGNDGSNGGPAGDLFVHVNVKEHEYFKRDGRDIVLELPVSFVDASLGTTVDVPTLDGSETIKIKPGSQPGDNIVLKGKGIADVQGYGIGNMRIVLKVILPTKLNKKQRALLEEFKENSDEETYKSHNSLWNKMKSFFASCLTV</sequence>
<comment type="domain">
    <text evidence="12">The J domain is necessary and sufficient to stimulate DnaK ATPase activity. Zinc center 1 plays an important role in the autonomous, DnaK-independent chaperone activity of DnaJ. Zinc center 2 is essential for interaction with DnaK and for DnaJ activity.</text>
</comment>
<keyword evidence="7 12" id="KW-0346">Stress response</keyword>
<dbReference type="GO" id="GO:0051082">
    <property type="term" value="F:unfolded protein binding"/>
    <property type="evidence" value="ECO:0007669"/>
    <property type="project" value="UniProtKB-UniRule"/>
</dbReference>
<proteinExistence type="inferred from homology"/>
<evidence type="ECO:0000256" key="4">
    <source>
        <dbReference type="ARBA" id="ARBA00022737"/>
    </source>
</evidence>
<dbReference type="SMART" id="SM00271">
    <property type="entry name" value="DnaJ"/>
    <property type="match status" value="1"/>
</dbReference>
<dbReference type="InterPro" id="IPR018253">
    <property type="entry name" value="DnaJ_domain_CS"/>
</dbReference>
<dbReference type="GO" id="GO:0005524">
    <property type="term" value="F:ATP binding"/>
    <property type="evidence" value="ECO:0007669"/>
    <property type="project" value="InterPro"/>
</dbReference>
<reference evidence="16 17" key="1">
    <citation type="journal article" date="2011" name="Stand. Genomic Sci.">
        <title>Genome sequence of the moderately thermophilic halophile Flexistipes sinusarabici strain (MAS10).</title>
        <authorList>
            <person name="Lapidus A."/>
            <person name="Chertkov O."/>
            <person name="Nolan M."/>
            <person name="Lucas S."/>
            <person name="Hammon N."/>
            <person name="Deshpande S."/>
            <person name="Cheng J.F."/>
            <person name="Tapia R."/>
            <person name="Han C."/>
            <person name="Goodwin L."/>
            <person name="Pitluck S."/>
            <person name="Liolios K."/>
            <person name="Pagani I."/>
            <person name="Ivanova N."/>
            <person name="Huntemann M."/>
            <person name="Mavromatis K."/>
            <person name="Mikhailova N."/>
            <person name="Pati A."/>
            <person name="Chen A."/>
            <person name="Palaniappan K."/>
            <person name="Land M."/>
            <person name="Hauser L."/>
            <person name="Brambilla E.M."/>
            <person name="Rohde M."/>
            <person name="Abt B."/>
            <person name="Spring S."/>
            <person name="Goker M."/>
            <person name="Bristow J."/>
            <person name="Eisen J.A."/>
            <person name="Markowitz V."/>
            <person name="Hugenholtz P."/>
            <person name="Kyrpides N.C."/>
            <person name="Klenk H.P."/>
            <person name="Woyke T."/>
        </authorList>
    </citation>
    <scope>NUCLEOTIDE SEQUENCE [LARGE SCALE GENOMIC DNA]</scope>
    <source>
        <strain evidence="17">DSM 4947 / MAS 10</strain>
    </source>
</reference>
<evidence type="ECO:0000256" key="1">
    <source>
        <dbReference type="ARBA" id="ARBA00022490"/>
    </source>
</evidence>
<dbReference type="CDD" id="cd10747">
    <property type="entry name" value="DnaJ_C"/>
    <property type="match status" value="1"/>
</dbReference>
<feature type="binding site" evidence="12">
    <location>
        <position position="166"/>
    </location>
    <ligand>
        <name>Zn(2+)</name>
        <dbReference type="ChEBI" id="CHEBI:29105"/>
        <label>2</label>
    </ligand>
</feature>
<evidence type="ECO:0000256" key="10">
    <source>
        <dbReference type="ARBA" id="ARBA00061004"/>
    </source>
</evidence>
<dbReference type="PANTHER" id="PTHR43096">
    <property type="entry name" value="DNAJ HOMOLOG 1, MITOCHONDRIAL-RELATED"/>
    <property type="match status" value="1"/>
</dbReference>
<dbReference type="InterPro" id="IPR036410">
    <property type="entry name" value="HSP_DnaJ_Cys-rich_dom_sf"/>
</dbReference>
<dbReference type="InterPro" id="IPR012724">
    <property type="entry name" value="DnaJ"/>
</dbReference>
<feature type="domain" description="CR-type" evidence="15">
    <location>
        <begin position="137"/>
        <end position="214"/>
    </location>
</feature>
<comment type="subcellular location">
    <subcellularLocation>
        <location evidence="12">Cytoplasm</location>
    </subcellularLocation>
</comment>
<dbReference type="Proteomes" id="UP000006621">
    <property type="component" value="Chromosome"/>
</dbReference>
<dbReference type="PROSITE" id="PS00636">
    <property type="entry name" value="DNAJ_1"/>
    <property type="match status" value="1"/>
</dbReference>
<dbReference type="PROSITE" id="PS51188">
    <property type="entry name" value="ZF_CR"/>
    <property type="match status" value="1"/>
</dbReference>
<evidence type="ECO:0000256" key="3">
    <source>
        <dbReference type="ARBA" id="ARBA00022723"/>
    </source>
</evidence>
<dbReference type="InterPro" id="IPR001623">
    <property type="entry name" value="DnaJ_domain"/>
</dbReference>
<dbReference type="Pfam" id="PF01556">
    <property type="entry name" value="DnaJ_C"/>
    <property type="match status" value="1"/>
</dbReference>
<dbReference type="AlphaFoldDB" id="F8E6R4"/>
<dbReference type="STRING" id="717231.Flexsi_2342"/>
<dbReference type="FunFam" id="2.10.230.10:FF:000002">
    <property type="entry name" value="Molecular chaperone DnaJ"/>
    <property type="match status" value="1"/>
</dbReference>
<evidence type="ECO:0000256" key="9">
    <source>
        <dbReference type="ARBA" id="ARBA00053423"/>
    </source>
</evidence>
<dbReference type="InterPro" id="IPR001305">
    <property type="entry name" value="HSP_DnaJ_Cys-rich_dom"/>
</dbReference>
<name>F8E6R4_FLESM</name>
<dbReference type="HOGENOM" id="CLU_017633_0_7_0"/>
<dbReference type="PROSITE" id="PS50076">
    <property type="entry name" value="DNAJ_2"/>
    <property type="match status" value="1"/>
</dbReference>
<dbReference type="Gene3D" id="1.10.287.110">
    <property type="entry name" value="DnaJ domain"/>
    <property type="match status" value="1"/>
</dbReference>
<gene>
    <name evidence="12" type="primary">dnaJ</name>
    <name evidence="16" type="ordered locus">Flexsi_2342</name>
</gene>
<dbReference type="NCBIfam" id="TIGR02349">
    <property type="entry name" value="DnaJ_bact"/>
    <property type="match status" value="1"/>
</dbReference>
<dbReference type="GO" id="GO:0005737">
    <property type="term" value="C:cytoplasm"/>
    <property type="evidence" value="ECO:0007669"/>
    <property type="project" value="UniProtKB-SubCell"/>
</dbReference>
<dbReference type="NCBIfam" id="NF008035">
    <property type="entry name" value="PRK10767.1"/>
    <property type="match status" value="1"/>
</dbReference>
<keyword evidence="3 12" id="KW-0479">Metal-binding</keyword>
<keyword evidence="17" id="KW-1185">Reference proteome</keyword>
<feature type="repeat" description="CXXCXGXG motif" evidence="12">
    <location>
        <begin position="150"/>
        <end position="157"/>
    </location>
</feature>
<feature type="repeat" description="CXXCXGXG motif" evidence="12">
    <location>
        <begin position="166"/>
        <end position="173"/>
    </location>
</feature>
<feature type="binding site" evidence="12">
    <location>
        <position position="205"/>
    </location>
    <ligand>
        <name>Zn(2+)</name>
        <dbReference type="ChEBI" id="CHEBI:29105"/>
        <label>1</label>
    </ligand>
</feature>
<evidence type="ECO:0000256" key="6">
    <source>
        <dbReference type="ARBA" id="ARBA00022833"/>
    </source>
</evidence>
<dbReference type="InterPro" id="IPR002939">
    <property type="entry name" value="DnaJ_C"/>
</dbReference>
<dbReference type="PANTHER" id="PTHR43096:SF48">
    <property type="entry name" value="CHAPERONE PROTEIN DNAJ"/>
    <property type="match status" value="1"/>
</dbReference>
<feature type="binding site" evidence="12">
    <location>
        <position position="150"/>
    </location>
    <ligand>
        <name>Zn(2+)</name>
        <dbReference type="ChEBI" id="CHEBI:29105"/>
        <label>1</label>
    </ligand>
</feature>
<dbReference type="GO" id="GO:0006260">
    <property type="term" value="P:DNA replication"/>
    <property type="evidence" value="ECO:0007669"/>
    <property type="project" value="UniProtKB-KW"/>
</dbReference>
<reference evidence="17" key="2">
    <citation type="submission" date="2011-06" db="EMBL/GenBank/DDBJ databases">
        <title>The complete genome of Flexistipes sinusarabici DSM 4947.</title>
        <authorList>
            <person name="Lucas S."/>
            <person name="Han J."/>
            <person name="Lapidus A."/>
            <person name="Bruce D."/>
            <person name="Goodwin L."/>
            <person name="Pitluck S."/>
            <person name="Peters L."/>
            <person name="Kyrpides N."/>
            <person name="Mavromatis K."/>
            <person name="Ivanova N."/>
            <person name="Mikhailova N."/>
            <person name="Chertkov O."/>
            <person name="Detter J.C."/>
            <person name="Tapia R."/>
            <person name="Han C."/>
            <person name="Land M."/>
            <person name="Hauser L."/>
            <person name="Markowitz V."/>
            <person name="Cheng J.-F."/>
            <person name="Hugenholtz P."/>
            <person name="Woyke T."/>
            <person name="Wu D."/>
            <person name="Spring S."/>
            <person name="Schroeder M."/>
            <person name="Brambilla E."/>
            <person name="Klenk H.-P."/>
            <person name="Eisen J.A."/>
        </authorList>
    </citation>
    <scope>NUCLEOTIDE SEQUENCE [LARGE SCALE GENOMIC DNA]</scope>
    <source>
        <strain evidence="17">DSM 4947 / MAS 10</strain>
    </source>
</reference>
<evidence type="ECO:0000256" key="11">
    <source>
        <dbReference type="ARBA" id="ARBA00067609"/>
    </source>
</evidence>
<keyword evidence="2 12" id="KW-0235">DNA replication</keyword>
<evidence type="ECO:0000256" key="2">
    <source>
        <dbReference type="ARBA" id="ARBA00022705"/>
    </source>
</evidence>
<feature type="binding site" evidence="12">
    <location>
        <position position="153"/>
    </location>
    <ligand>
        <name>Zn(2+)</name>
        <dbReference type="ChEBI" id="CHEBI:29105"/>
        <label>1</label>
    </ligand>
</feature>
<dbReference type="Pfam" id="PF00684">
    <property type="entry name" value="DnaJ_CXXCXGXG"/>
    <property type="match status" value="1"/>
</dbReference>
<dbReference type="FunFam" id="1.10.287.110:FF:000034">
    <property type="entry name" value="Chaperone protein DnaJ"/>
    <property type="match status" value="1"/>
</dbReference>
<evidence type="ECO:0000256" key="8">
    <source>
        <dbReference type="ARBA" id="ARBA00023186"/>
    </source>
</evidence>
<comment type="subunit">
    <text evidence="12">Homodimer.</text>
</comment>
<keyword evidence="5 12" id="KW-0863">Zinc-finger</keyword>
<protein>
    <recommendedName>
        <fullName evidence="11 12">Chaperone protein DnaJ</fullName>
    </recommendedName>
</protein>
<feature type="binding site" evidence="12">
    <location>
        <position position="188"/>
    </location>
    <ligand>
        <name>Zn(2+)</name>
        <dbReference type="ChEBI" id="CHEBI:29105"/>
        <label>2</label>
    </ligand>
</feature>